<evidence type="ECO:0000313" key="9">
    <source>
        <dbReference type="EMBL" id="CAB4371896.1"/>
    </source>
</evidence>
<feature type="transmembrane region" description="Helical" evidence="7">
    <location>
        <begin position="51"/>
        <end position="69"/>
    </location>
</feature>
<feature type="transmembrane region" description="Helical" evidence="7">
    <location>
        <begin position="241"/>
        <end position="257"/>
    </location>
</feature>
<accession>A0A6J6AN51</accession>
<dbReference type="GO" id="GO:0005886">
    <property type="term" value="C:plasma membrane"/>
    <property type="evidence" value="ECO:0007669"/>
    <property type="project" value="UniProtKB-SubCell"/>
</dbReference>
<comment type="subcellular location">
    <subcellularLocation>
        <location evidence="1">Cell membrane</location>
        <topology evidence="1">Multi-pass membrane protein</topology>
    </subcellularLocation>
</comment>
<proteinExistence type="predicted"/>
<keyword evidence="6 7" id="KW-0472">Membrane</keyword>
<feature type="transmembrane region" description="Helical" evidence="7">
    <location>
        <begin position="312"/>
        <end position="331"/>
    </location>
</feature>
<evidence type="ECO:0000256" key="4">
    <source>
        <dbReference type="ARBA" id="ARBA00022692"/>
    </source>
</evidence>
<dbReference type="NCBIfam" id="TIGR00711">
    <property type="entry name" value="efflux_EmrB"/>
    <property type="match status" value="1"/>
</dbReference>
<feature type="transmembrane region" description="Helical" evidence="7">
    <location>
        <begin position="111"/>
        <end position="131"/>
    </location>
</feature>
<feature type="transmembrane region" description="Helical" evidence="7">
    <location>
        <begin position="209"/>
        <end position="229"/>
    </location>
</feature>
<dbReference type="SUPFAM" id="SSF103473">
    <property type="entry name" value="MFS general substrate transporter"/>
    <property type="match status" value="1"/>
</dbReference>
<feature type="transmembrane region" description="Helical" evidence="7">
    <location>
        <begin position="343"/>
        <end position="361"/>
    </location>
</feature>
<dbReference type="InterPro" id="IPR004638">
    <property type="entry name" value="EmrB-like"/>
</dbReference>
<evidence type="ECO:0000256" key="7">
    <source>
        <dbReference type="SAM" id="Phobius"/>
    </source>
</evidence>
<dbReference type="Pfam" id="PF07690">
    <property type="entry name" value="MFS_1"/>
    <property type="match status" value="1"/>
</dbReference>
<dbReference type="PRINTS" id="PR01036">
    <property type="entry name" value="TCRTETB"/>
</dbReference>
<dbReference type="PANTHER" id="PTHR23501:SF197">
    <property type="entry name" value="COMD"/>
    <property type="match status" value="1"/>
</dbReference>
<evidence type="ECO:0000313" key="10">
    <source>
        <dbReference type="EMBL" id="CAB4621314.1"/>
    </source>
</evidence>
<dbReference type="CDD" id="cd17502">
    <property type="entry name" value="MFS_Azr1_MDR_like"/>
    <property type="match status" value="1"/>
</dbReference>
<keyword evidence="2" id="KW-0813">Transport</keyword>
<feature type="transmembrane region" description="Helical" evidence="7">
    <location>
        <begin position="413"/>
        <end position="432"/>
    </location>
</feature>
<dbReference type="AlphaFoldDB" id="A0A6J6AN51"/>
<dbReference type="InterPro" id="IPR020846">
    <property type="entry name" value="MFS_dom"/>
</dbReference>
<dbReference type="InterPro" id="IPR036259">
    <property type="entry name" value="MFS_trans_sf"/>
</dbReference>
<feature type="transmembrane region" description="Helical" evidence="7">
    <location>
        <begin position="12"/>
        <end position="31"/>
    </location>
</feature>
<reference evidence="9" key="1">
    <citation type="submission" date="2020-05" db="EMBL/GenBank/DDBJ databases">
        <authorList>
            <person name="Chiriac C."/>
            <person name="Salcher M."/>
            <person name="Ghai R."/>
            <person name="Kavagutti S V."/>
        </authorList>
    </citation>
    <scope>NUCLEOTIDE SEQUENCE</scope>
</reference>
<dbReference type="EMBL" id="CAEZVH010000016">
    <property type="protein sequence ID" value="CAB4621314.1"/>
    <property type="molecule type" value="Genomic_DNA"/>
</dbReference>
<evidence type="ECO:0000256" key="2">
    <source>
        <dbReference type="ARBA" id="ARBA00022448"/>
    </source>
</evidence>
<dbReference type="EMBL" id="CAEUNI010000066">
    <property type="protein sequence ID" value="CAB4371896.1"/>
    <property type="molecule type" value="Genomic_DNA"/>
</dbReference>
<evidence type="ECO:0000256" key="6">
    <source>
        <dbReference type="ARBA" id="ARBA00023136"/>
    </source>
</evidence>
<keyword evidence="5 7" id="KW-1133">Transmembrane helix</keyword>
<feature type="transmembrane region" description="Helical" evidence="7">
    <location>
        <begin position="487"/>
        <end position="508"/>
    </location>
</feature>
<evidence type="ECO:0000256" key="3">
    <source>
        <dbReference type="ARBA" id="ARBA00022475"/>
    </source>
</evidence>
<organism evidence="9">
    <name type="scientific">freshwater metagenome</name>
    <dbReference type="NCBI Taxonomy" id="449393"/>
    <lineage>
        <taxon>unclassified sequences</taxon>
        <taxon>metagenomes</taxon>
        <taxon>ecological metagenomes</taxon>
    </lineage>
</organism>
<evidence type="ECO:0000256" key="1">
    <source>
        <dbReference type="ARBA" id="ARBA00004651"/>
    </source>
</evidence>
<feature type="domain" description="Major facilitator superfamily (MFS) profile" evidence="8">
    <location>
        <begin position="17"/>
        <end position="513"/>
    </location>
</feature>
<dbReference type="Gene3D" id="1.20.1250.20">
    <property type="entry name" value="MFS general substrate transporter like domains"/>
    <property type="match status" value="1"/>
</dbReference>
<dbReference type="InterPro" id="IPR011701">
    <property type="entry name" value="MFS"/>
</dbReference>
<feature type="transmembrane region" description="Helical" evidence="7">
    <location>
        <begin position="81"/>
        <end position="99"/>
    </location>
</feature>
<keyword evidence="3" id="KW-1003">Cell membrane</keyword>
<name>A0A6J6AN51_9ZZZZ</name>
<dbReference type="GO" id="GO:0022857">
    <property type="term" value="F:transmembrane transporter activity"/>
    <property type="evidence" value="ECO:0007669"/>
    <property type="project" value="InterPro"/>
</dbReference>
<feature type="transmembrane region" description="Helical" evidence="7">
    <location>
        <begin position="278"/>
        <end position="300"/>
    </location>
</feature>
<evidence type="ECO:0000259" key="8">
    <source>
        <dbReference type="PROSITE" id="PS50850"/>
    </source>
</evidence>
<feature type="transmembrane region" description="Helical" evidence="7">
    <location>
        <begin position="367"/>
        <end position="392"/>
    </location>
</feature>
<gene>
    <name evidence="10" type="ORF">UFOPK1951_00244</name>
    <name evidence="9" type="ORF">UFOPK4182_00680</name>
</gene>
<dbReference type="PROSITE" id="PS50850">
    <property type="entry name" value="MFS"/>
    <property type="match status" value="1"/>
</dbReference>
<dbReference type="PANTHER" id="PTHR23501">
    <property type="entry name" value="MAJOR FACILITATOR SUPERFAMILY"/>
    <property type="match status" value="1"/>
</dbReference>
<evidence type="ECO:0000256" key="5">
    <source>
        <dbReference type="ARBA" id="ARBA00022989"/>
    </source>
</evidence>
<feature type="transmembrane region" description="Helical" evidence="7">
    <location>
        <begin position="174"/>
        <end position="197"/>
    </location>
</feature>
<feature type="transmembrane region" description="Helical" evidence="7">
    <location>
        <begin position="143"/>
        <end position="162"/>
    </location>
</feature>
<keyword evidence="4 7" id="KW-0812">Transmembrane</keyword>
<protein>
    <submittedName>
        <fullName evidence="9">Unannotated protein</fullName>
    </submittedName>
</protein>
<dbReference type="FunFam" id="1.20.1720.10:FF:000004">
    <property type="entry name" value="EmrB/QacA family drug resistance transporter"/>
    <property type="match status" value="1"/>
</dbReference>
<dbReference type="Gene3D" id="1.20.1720.10">
    <property type="entry name" value="Multidrug resistance protein D"/>
    <property type="match status" value="1"/>
</dbReference>
<sequence length="532" mass="56971">MSNAPVKEHTHREIMVILGGLMTGLLLAALDQTIVSTALKSIVEDFNGLNHYTWVVTAYLLTSTASTPLYGKISDIYGRRVVFQFAIVTFLIGSFLAGASQNMTQLIATRALQGLGAGGLMALTFVIIGDIVPPRERGRYQGYFGAVWGLSSVAGPLLGGFFSDHATILGITGWRWIFYINLPFGIAALLITSAVLHIPKVKREHKIDYLGAILMVAATVSILLTVSIYGPEHGWLDARTIGYFIAGLVLVALFIYWESKAQEPILPLELFKNHTFTITSILGAVIGAGMFGAIVMLPLYLQVVKGASATEAGLKLIPLMLGIVSTSIFSGKAISKSGKYKKFPVMGTTLMTIGILLMVTLTRETPFWQLSIFAILVGAGLGLSMQTIVIALQNSVEFKDMGVATSSNTFFRSLGSVFGTALFGSILTNRVAHYLQSGFTELAANNPAAVSGFDPEKLKQLSSNTAVLKELPLVVQNTALDAFVNSFHVVFLAAAPVTALGIILALMLREAPLRTNKDYAAAREEAAGEALG</sequence>